<feature type="compositionally biased region" description="Basic residues" evidence="1">
    <location>
        <begin position="93"/>
        <end position="104"/>
    </location>
</feature>
<protein>
    <submittedName>
        <fullName evidence="2">Uncharacterized protein</fullName>
    </submittedName>
</protein>
<feature type="non-terminal residue" evidence="2">
    <location>
        <position position="1"/>
    </location>
</feature>
<comment type="caution">
    <text evidence="2">The sequence shown here is derived from an EMBL/GenBank/DDBJ whole genome shotgun (WGS) entry which is preliminary data.</text>
</comment>
<organism evidence="2 3">
    <name type="scientific">Pelagomonas calceolata</name>
    <dbReference type="NCBI Taxonomy" id="35677"/>
    <lineage>
        <taxon>Eukaryota</taxon>
        <taxon>Sar</taxon>
        <taxon>Stramenopiles</taxon>
        <taxon>Ochrophyta</taxon>
        <taxon>Pelagophyceae</taxon>
        <taxon>Pelagomonadales</taxon>
        <taxon>Pelagomonadaceae</taxon>
        <taxon>Pelagomonas</taxon>
    </lineage>
</organism>
<dbReference type="Proteomes" id="UP000789595">
    <property type="component" value="Unassembled WGS sequence"/>
</dbReference>
<gene>
    <name evidence="2" type="ORF">PECAL_6P01600</name>
</gene>
<keyword evidence="3" id="KW-1185">Reference proteome</keyword>
<proteinExistence type="predicted"/>
<name>A0A8J2WS37_9STRA</name>
<evidence type="ECO:0000313" key="2">
    <source>
        <dbReference type="EMBL" id="CAH0378573.1"/>
    </source>
</evidence>
<accession>A0A8J2WS37</accession>
<dbReference type="AlphaFoldDB" id="A0A8J2WS37"/>
<evidence type="ECO:0000256" key="1">
    <source>
        <dbReference type="SAM" id="MobiDB-lite"/>
    </source>
</evidence>
<sequence length="114" mass="13391">MRPTCEARRPRKNAMHMRRGRWWWCGDRGVIPARAVVLPVLGRDIRQDRPAARHARLFVRVVRLVVAVWPGAESQLRRRLPLRASRRSRRRIRNWPSRCRRGPRTRAPGATCSA</sequence>
<feature type="region of interest" description="Disordered" evidence="1">
    <location>
        <begin position="93"/>
        <end position="114"/>
    </location>
</feature>
<evidence type="ECO:0000313" key="3">
    <source>
        <dbReference type="Proteomes" id="UP000789595"/>
    </source>
</evidence>
<reference evidence="2" key="1">
    <citation type="submission" date="2021-11" db="EMBL/GenBank/DDBJ databases">
        <authorList>
            <consortium name="Genoscope - CEA"/>
            <person name="William W."/>
        </authorList>
    </citation>
    <scope>NUCLEOTIDE SEQUENCE</scope>
</reference>
<dbReference type="EMBL" id="CAKKNE010000006">
    <property type="protein sequence ID" value="CAH0378573.1"/>
    <property type="molecule type" value="Genomic_DNA"/>
</dbReference>